<gene>
    <name evidence="8" type="ORF">CYME_CMS412C</name>
</gene>
<comment type="subcellular location">
    <subcellularLocation>
        <location evidence="1">Cytoplasm</location>
        <location evidence="1">Cytoskeleton</location>
    </subcellularLocation>
</comment>
<dbReference type="GO" id="GO:0005856">
    <property type="term" value="C:cytoskeleton"/>
    <property type="evidence" value="ECO:0007669"/>
    <property type="project" value="UniProtKB-SubCell"/>
</dbReference>
<dbReference type="FunFam" id="3.30.420.40:FF:000148">
    <property type="entry name" value="Actin, alpha skeletal muscle"/>
    <property type="match status" value="1"/>
</dbReference>
<evidence type="ECO:0000256" key="7">
    <source>
        <dbReference type="SAM" id="Phobius"/>
    </source>
</evidence>
<dbReference type="InterPro" id="IPR004000">
    <property type="entry name" value="Actin"/>
</dbReference>
<dbReference type="Gene3D" id="3.90.640.10">
    <property type="entry name" value="Actin, Chain A, domain 4"/>
    <property type="match status" value="1"/>
</dbReference>
<dbReference type="SUPFAM" id="SSF53067">
    <property type="entry name" value="Actin-like ATPase domain"/>
    <property type="match status" value="2"/>
</dbReference>
<dbReference type="SMART" id="SM00268">
    <property type="entry name" value="ACTIN"/>
    <property type="match status" value="1"/>
</dbReference>
<proteinExistence type="inferred from homology"/>
<evidence type="ECO:0000256" key="4">
    <source>
        <dbReference type="ARBA" id="ARBA00022840"/>
    </source>
</evidence>
<dbReference type="PRINTS" id="PR00190">
    <property type="entry name" value="ACTIN"/>
</dbReference>
<keyword evidence="7" id="KW-0472">Membrane</keyword>
<dbReference type="EMBL" id="AP006501">
    <property type="protein sequence ID" value="BAM82975.1"/>
    <property type="molecule type" value="Genomic_DNA"/>
</dbReference>
<evidence type="ECO:0000313" key="9">
    <source>
        <dbReference type="Proteomes" id="UP000007014"/>
    </source>
</evidence>
<dbReference type="HOGENOM" id="CLU_027965_0_2_1"/>
<evidence type="ECO:0000313" key="8">
    <source>
        <dbReference type="EMBL" id="BAM82975.1"/>
    </source>
</evidence>
<evidence type="ECO:0000256" key="3">
    <source>
        <dbReference type="ARBA" id="ARBA00022741"/>
    </source>
</evidence>
<dbReference type="GO" id="GO:0005524">
    <property type="term" value="F:ATP binding"/>
    <property type="evidence" value="ECO:0007669"/>
    <property type="project" value="UniProtKB-KW"/>
</dbReference>
<dbReference type="Gene3D" id="3.30.420.40">
    <property type="match status" value="2"/>
</dbReference>
<keyword evidence="2" id="KW-0963">Cytoplasm</keyword>
<evidence type="ECO:0000256" key="5">
    <source>
        <dbReference type="ARBA" id="ARBA00023212"/>
    </source>
</evidence>
<dbReference type="OrthoDB" id="6043244at2759"/>
<dbReference type="FunFam" id="3.30.420.40:FF:000058">
    <property type="entry name" value="Putative actin-related protein 5"/>
    <property type="match status" value="1"/>
</dbReference>
<keyword evidence="7" id="KW-0812">Transmembrane</keyword>
<feature type="transmembrane region" description="Helical" evidence="7">
    <location>
        <begin position="166"/>
        <end position="188"/>
    </location>
</feature>
<keyword evidence="9" id="KW-1185">Reference proteome</keyword>
<dbReference type="PANTHER" id="PTHR11937">
    <property type="entry name" value="ACTIN"/>
    <property type="match status" value="1"/>
</dbReference>
<dbReference type="STRING" id="280699.M1V7D1"/>
<dbReference type="Pfam" id="PF00022">
    <property type="entry name" value="Actin"/>
    <property type="match status" value="1"/>
</dbReference>
<organism evidence="8 9">
    <name type="scientific">Cyanidioschyzon merolae (strain NIES-3377 / 10D)</name>
    <name type="common">Unicellular red alga</name>
    <dbReference type="NCBI Taxonomy" id="280699"/>
    <lineage>
        <taxon>Eukaryota</taxon>
        <taxon>Rhodophyta</taxon>
        <taxon>Bangiophyceae</taxon>
        <taxon>Cyanidiales</taxon>
        <taxon>Cyanidiaceae</taxon>
        <taxon>Cyanidioschyzon</taxon>
    </lineage>
</organism>
<dbReference type="Gramene" id="CMS412CT">
    <property type="protein sequence ID" value="CMS412CT"/>
    <property type="gene ID" value="CMS412C"/>
</dbReference>
<dbReference type="InterPro" id="IPR043129">
    <property type="entry name" value="ATPase_NBD"/>
</dbReference>
<evidence type="ECO:0000256" key="6">
    <source>
        <dbReference type="RuleBase" id="RU000487"/>
    </source>
</evidence>
<dbReference type="eggNOG" id="KOG0676">
    <property type="taxonomic scope" value="Eukaryota"/>
</dbReference>
<dbReference type="AlphaFoldDB" id="M1V7D1"/>
<keyword evidence="3" id="KW-0547">Nucleotide-binding</keyword>
<dbReference type="OMA" id="ERFCASE"/>
<accession>M1V7D1</accession>
<dbReference type="PROSITE" id="PS00432">
    <property type="entry name" value="ACTINS_2"/>
    <property type="match status" value="1"/>
</dbReference>
<reference evidence="8 9" key="1">
    <citation type="journal article" date="2004" name="Nature">
        <title>Genome sequence of the ultrasmall unicellular red alga Cyanidioschyzon merolae 10D.</title>
        <authorList>
            <person name="Matsuzaki M."/>
            <person name="Misumi O."/>
            <person name="Shin-i T."/>
            <person name="Maruyama S."/>
            <person name="Takahara M."/>
            <person name="Miyagishima S."/>
            <person name="Mori T."/>
            <person name="Nishida K."/>
            <person name="Yagisawa F."/>
            <person name="Nishida K."/>
            <person name="Yoshida Y."/>
            <person name="Nishimura Y."/>
            <person name="Nakao S."/>
            <person name="Kobayashi T."/>
            <person name="Momoyama Y."/>
            <person name="Higashiyama T."/>
            <person name="Minoda A."/>
            <person name="Sano M."/>
            <person name="Nomoto H."/>
            <person name="Oishi K."/>
            <person name="Hayashi H."/>
            <person name="Ohta F."/>
            <person name="Nishizaka S."/>
            <person name="Haga S."/>
            <person name="Miura S."/>
            <person name="Morishita T."/>
            <person name="Kabeya Y."/>
            <person name="Terasawa K."/>
            <person name="Suzuki Y."/>
            <person name="Ishii Y."/>
            <person name="Asakawa S."/>
            <person name="Takano H."/>
            <person name="Ohta N."/>
            <person name="Kuroiwa H."/>
            <person name="Tanaka K."/>
            <person name="Shimizu N."/>
            <person name="Sugano S."/>
            <person name="Sato N."/>
            <person name="Nozaki H."/>
            <person name="Ogasawara N."/>
            <person name="Kohara Y."/>
            <person name="Kuroiwa T."/>
        </authorList>
    </citation>
    <scope>NUCLEOTIDE SEQUENCE [LARGE SCALE GENOMIC DNA]</scope>
    <source>
        <strain evidence="8 9">10D</strain>
    </source>
</reference>
<dbReference type="GeneID" id="16997450"/>
<dbReference type="InterPro" id="IPR004001">
    <property type="entry name" value="Actin_CS"/>
</dbReference>
<keyword evidence="5" id="KW-0206">Cytoskeleton</keyword>
<name>M1V7D1_CYAM1</name>
<dbReference type="Proteomes" id="UP000007014">
    <property type="component" value="Chromosome 19"/>
</dbReference>
<keyword evidence="7" id="KW-1133">Transmembrane helix</keyword>
<keyword evidence="4" id="KW-0067">ATP-binding</keyword>
<dbReference type="KEGG" id="cme:CYME_CMS412C"/>
<reference evidence="8 9" key="2">
    <citation type="journal article" date="2007" name="BMC Biol.">
        <title>A 100%-complete sequence reveals unusually simple genomic features in the hot-spring red alga Cyanidioschyzon merolae.</title>
        <authorList>
            <person name="Nozaki H."/>
            <person name="Takano H."/>
            <person name="Misumi O."/>
            <person name="Terasawa K."/>
            <person name="Matsuzaki M."/>
            <person name="Maruyama S."/>
            <person name="Nishida K."/>
            <person name="Yagisawa F."/>
            <person name="Yoshida Y."/>
            <person name="Fujiwara T."/>
            <person name="Takio S."/>
            <person name="Tamura K."/>
            <person name="Chung S.J."/>
            <person name="Nakamura S."/>
            <person name="Kuroiwa H."/>
            <person name="Tanaka K."/>
            <person name="Sato N."/>
            <person name="Kuroiwa T."/>
        </authorList>
    </citation>
    <scope>NUCLEOTIDE SEQUENCE [LARGE SCALE GENOMIC DNA]</scope>
    <source>
        <strain evidence="8 9">10D</strain>
    </source>
</reference>
<evidence type="ECO:0000256" key="2">
    <source>
        <dbReference type="ARBA" id="ARBA00022490"/>
    </source>
</evidence>
<dbReference type="RefSeq" id="XP_005539011.1">
    <property type="nucleotide sequence ID" value="XM_005538954.1"/>
</dbReference>
<evidence type="ECO:0000256" key="1">
    <source>
        <dbReference type="ARBA" id="ARBA00004245"/>
    </source>
</evidence>
<protein>
    <submittedName>
        <fullName evidence="8">Actin-like protein</fullName>
    </submittedName>
</protein>
<sequence>MRTIAPKPKRRCAYSRFSFETGWDLHVRSQSLERHHPQHMISDKPAAVVDFGTGYVKAGFAGDTKPRVVLPNCVGRPFAKAAAEPFVARSGGSALVVGDQALNKRATGLALTYPLQNGIVQDWEAAEAVWSHLFSVELGIDPQQHPVLCTEAPLNPRRNREQLATLVFEAFGVPAFFMVVQAVLALYATGRTTGAVLDLGDGVTHVVPVYDGYCLPHAVRRLNLAGRDLTDLAAKLLNSECGLSTHSRPSVVREIARQVKEQHCYVAPDWEAENHRFQQDPDAFLRRYLLPDGQELAFKELRFTVPECLFQPALMGMDAPGIHELLLDAIQKCDVDLRRSLYGGIVLSGGSSLFPGLPERLHAELAKQIPGAGVQTKIVAGPDRRFAVFQGGAVLAGLDTFEQMWITRAEYDEFGPQIVHRKCL</sequence>
<comment type="similarity">
    <text evidence="6">Belongs to the actin family.</text>
</comment>